<evidence type="ECO:0000313" key="1">
    <source>
        <dbReference type="EMBL" id="KNZ63130.1"/>
    </source>
</evidence>
<comment type="caution">
    <text evidence="1">The sequence shown here is derived from an EMBL/GenBank/DDBJ whole genome shotgun (WGS) entry which is preliminary data.</text>
</comment>
<evidence type="ECO:0000313" key="2">
    <source>
        <dbReference type="Proteomes" id="UP000037035"/>
    </source>
</evidence>
<reference evidence="1 2" key="1">
    <citation type="submission" date="2015-08" db="EMBL/GenBank/DDBJ databases">
        <title>Next Generation Sequencing and Analysis of the Genome of Puccinia sorghi L Schw, the Causal Agent of Maize Common Rust.</title>
        <authorList>
            <person name="Rochi L."/>
            <person name="Burguener G."/>
            <person name="Darino M."/>
            <person name="Turjanski A."/>
            <person name="Kreff E."/>
            <person name="Dieguez M.J."/>
            <person name="Sacco F."/>
        </authorList>
    </citation>
    <scope>NUCLEOTIDE SEQUENCE [LARGE SCALE GENOMIC DNA]</scope>
    <source>
        <strain evidence="1 2">RO10H11247</strain>
    </source>
</reference>
<dbReference type="Proteomes" id="UP000037035">
    <property type="component" value="Unassembled WGS sequence"/>
</dbReference>
<accession>A0A0L6VSF9</accession>
<dbReference type="VEuPathDB" id="FungiDB:VP01_1183g1"/>
<dbReference type="EMBL" id="LAVV01002043">
    <property type="protein sequence ID" value="KNZ63130.1"/>
    <property type="molecule type" value="Genomic_DNA"/>
</dbReference>
<keyword evidence="2" id="KW-1185">Reference proteome</keyword>
<organism evidence="1 2">
    <name type="scientific">Puccinia sorghi</name>
    <dbReference type="NCBI Taxonomy" id="27349"/>
    <lineage>
        <taxon>Eukaryota</taxon>
        <taxon>Fungi</taxon>
        <taxon>Dikarya</taxon>
        <taxon>Basidiomycota</taxon>
        <taxon>Pucciniomycotina</taxon>
        <taxon>Pucciniomycetes</taxon>
        <taxon>Pucciniales</taxon>
        <taxon>Pucciniaceae</taxon>
        <taxon>Puccinia</taxon>
    </lineage>
</organism>
<dbReference type="AlphaFoldDB" id="A0A0L6VSF9"/>
<name>A0A0L6VSF9_9BASI</name>
<gene>
    <name evidence="1" type="ORF">VP01_1183g1</name>
</gene>
<proteinExistence type="predicted"/>
<protein>
    <submittedName>
        <fullName evidence="1">Uncharacterized protein</fullName>
    </submittedName>
</protein>
<sequence length="466" mass="54042">MGKSDLPTLRLRLWEGRIRSRRGSNYRGQLGWMSTRKVIDMGQQDADRSEGGKWMEWVCLRQERDGQVTNRQGRSNKAFHQSEAGLNRRILGRERQRGIRGRAGWEETSERGTTGRCWNKAIKFVGKGVGWYVLPDQTKLEREPESREEDNKGQEPKSPLNVSVTVYEIICKYVFALVMGAPLQLHGGHESYLRLQNAFVFFFLCTYSTRTRIWDVCKRCDYTRLISEGRPEGEEATSPRKSRTRFRWYRNKPEDMDGCRLMAMTCLTKPLVRICSSGISRSNIPTYIHLLSSLILFLSVPSARRPLLPEGLQSQLKQFKISLQFLLVFFISSLHIDPKNLMEGISLRCSCSWDSLVVNLTCHHLGSHVKLSHFPNHINNYHQGCFHGTCIQYIASWVELRMKLVVTFRYSFHLLKNILHNIFSSNNQNENVVIHAQGCTFFLEMIITHISYSHHVMTLIFFLFIL</sequence>